<name>A0AA88Y877_PINIB</name>
<dbReference type="GO" id="GO:0003676">
    <property type="term" value="F:nucleic acid binding"/>
    <property type="evidence" value="ECO:0007669"/>
    <property type="project" value="InterPro"/>
</dbReference>
<dbReference type="EMBL" id="VSWD01000006">
    <property type="protein sequence ID" value="KAK3100268.1"/>
    <property type="molecule type" value="Genomic_DNA"/>
</dbReference>
<gene>
    <name evidence="4" type="ORF">FSP39_017198</name>
</gene>
<reference evidence="4" key="1">
    <citation type="submission" date="2019-08" db="EMBL/GenBank/DDBJ databases">
        <title>The improved chromosome-level genome for the pearl oyster Pinctada fucata martensii using PacBio sequencing and Hi-C.</title>
        <authorList>
            <person name="Zheng Z."/>
        </authorList>
    </citation>
    <scope>NUCLEOTIDE SEQUENCE</scope>
    <source>
        <strain evidence="4">ZZ-2019</strain>
        <tissue evidence="4">Adductor muscle</tissue>
    </source>
</reference>
<evidence type="ECO:0000256" key="2">
    <source>
        <dbReference type="SAM" id="MobiDB-lite"/>
    </source>
</evidence>
<keyword evidence="1" id="KW-0479">Metal-binding</keyword>
<proteinExistence type="predicted"/>
<feature type="domain" description="CCHC-type" evidence="3">
    <location>
        <begin position="223"/>
        <end position="237"/>
    </location>
</feature>
<evidence type="ECO:0000259" key="3">
    <source>
        <dbReference type="PROSITE" id="PS50158"/>
    </source>
</evidence>
<feature type="compositionally biased region" description="Gly residues" evidence="2">
    <location>
        <begin position="246"/>
        <end position="255"/>
    </location>
</feature>
<sequence length="255" mass="28427">MSDHEDQLLDTNLSYTKASTGTSNSNSDFADAINLFKTVLDNQFSNLAQKLVSDQQSNAKSLSKKLKDNPYNKLKGEGNRIQYSFNEEIIEDLEGLESKVKDLPSVLSVLKEIGEKLRKRNKLIRIADSSPAGWKTVSEYELNDVADDSDDDKRIRNAESRALRAKRANKTSRPHPYQRQGPIPAAAGSPAQFHMANPYSSGTYQPFRQSGGSRRTPQPTDLCYRCFQTGHWKNRCPLNNYAPQPGNGGSSNGQK</sequence>
<keyword evidence="1" id="KW-0863">Zinc-finger</keyword>
<dbReference type="SMART" id="SM00343">
    <property type="entry name" value="ZnF_C2HC"/>
    <property type="match status" value="1"/>
</dbReference>
<evidence type="ECO:0000313" key="5">
    <source>
        <dbReference type="Proteomes" id="UP001186944"/>
    </source>
</evidence>
<dbReference type="AlphaFoldDB" id="A0AA88Y877"/>
<dbReference type="InterPro" id="IPR036875">
    <property type="entry name" value="Znf_CCHC_sf"/>
</dbReference>
<evidence type="ECO:0000256" key="1">
    <source>
        <dbReference type="PROSITE-ProRule" id="PRU00047"/>
    </source>
</evidence>
<organism evidence="4 5">
    <name type="scientific">Pinctada imbricata</name>
    <name type="common">Atlantic pearl-oyster</name>
    <name type="synonym">Pinctada martensii</name>
    <dbReference type="NCBI Taxonomy" id="66713"/>
    <lineage>
        <taxon>Eukaryota</taxon>
        <taxon>Metazoa</taxon>
        <taxon>Spiralia</taxon>
        <taxon>Lophotrochozoa</taxon>
        <taxon>Mollusca</taxon>
        <taxon>Bivalvia</taxon>
        <taxon>Autobranchia</taxon>
        <taxon>Pteriomorphia</taxon>
        <taxon>Pterioida</taxon>
        <taxon>Pterioidea</taxon>
        <taxon>Pteriidae</taxon>
        <taxon>Pinctada</taxon>
    </lineage>
</organism>
<dbReference type="SUPFAM" id="SSF57756">
    <property type="entry name" value="Retrovirus zinc finger-like domains"/>
    <property type="match status" value="1"/>
</dbReference>
<protein>
    <recommendedName>
        <fullName evidence="3">CCHC-type domain-containing protein</fullName>
    </recommendedName>
</protein>
<dbReference type="Proteomes" id="UP001186944">
    <property type="component" value="Unassembled WGS sequence"/>
</dbReference>
<keyword evidence="1" id="KW-0862">Zinc</keyword>
<keyword evidence="5" id="KW-1185">Reference proteome</keyword>
<dbReference type="GO" id="GO:0008270">
    <property type="term" value="F:zinc ion binding"/>
    <property type="evidence" value="ECO:0007669"/>
    <property type="project" value="UniProtKB-KW"/>
</dbReference>
<dbReference type="PROSITE" id="PS50158">
    <property type="entry name" value="ZF_CCHC"/>
    <property type="match status" value="1"/>
</dbReference>
<dbReference type="InterPro" id="IPR001878">
    <property type="entry name" value="Znf_CCHC"/>
</dbReference>
<dbReference type="Gene3D" id="4.10.60.10">
    <property type="entry name" value="Zinc finger, CCHC-type"/>
    <property type="match status" value="1"/>
</dbReference>
<feature type="compositionally biased region" description="Basic residues" evidence="2">
    <location>
        <begin position="163"/>
        <end position="173"/>
    </location>
</feature>
<feature type="compositionally biased region" description="Polar residues" evidence="2">
    <location>
        <begin position="198"/>
        <end position="219"/>
    </location>
</feature>
<feature type="region of interest" description="Disordered" evidence="2">
    <location>
        <begin position="234"/>
        <end position="255"/>
    </location>
</feature>
<feature type="region of interest" description="Disordered" evidence="2">
    <location>
        <begin position="163"/>
        <end position="220"/>
    </location>
</feature>
<accession>A0AA88Y877</accession>
<comment type="caution">
    <text evidence="4">The sequence shown here is derived from an EMBL/GenBank/DDBJ whole genome shotgun (WGS) entry which is preliminary data.</text>
</comment>
<evidence type="ECO:0000313" key="4">
    <source>
        <dbReference type="EMBL" id="KAK3100268.1"/>
    </source>
</evidence>